<dbReference type="InterPro" id="IPR038763">
    <property type="entry name" value="DHH_sf"/>
</dbReference>
<keyword evidence="10" id="KW-1185">Reference proteome</keyword>
<dbReference type="GO" id="GO:0008409">
    <property type="term" value="F:5'-3' exonuclease activity"/>
    <property type="evidence" value="ECO:0007669"/>
    <property type="project" value="InterPro"/>
</dbReference>
<dbReference type="Gene3D" id="3.90.1640.30">
    <property type="match status" value="1"/>
</dbReference>
<dbReference type="PANTHER" id="PTHR30255:SF2">
    <property type="entry name" value="SINGLE-STRANDED-DNA-SPECIFIC EXONUCLEASE RECJ"/>
    <property type="match status" value="1"/>
</dbReference>
<dbReference type="NCBIfam" id="TIGR00644">
    <property type="entry name" value="recJ"/>
    <property type="match status" value="1"/>
</dbReference>
<dbReference type="InterPro" id="IPR041122">
    <property type="entry name" value="RecJ_OB"/>
</dbReference>
<evidence type="ECO:0000259" key="7">
    <source>
        <dbReference type="Pfam" id="PF02272"/>
    </source>
</evidence>
<reference evidence="9 10" key="1">
    <citation type="journal article" date="2018" name="Genome Announc.">
        <title>Draft Genome Sequence of "Candidatus Phycosocius bacilliformis," an Alphaproteobacterial Ectosymbiont of the Hydrocarbon-Producing Green Alga Botryococcus braunii.</title>
        <authorList>
            <person name="Tanabe Y."/>
            <person name="Yamaguchi H."/>
            <person name="Watanabe M.M."/>
        </authorList>
    </citation>
    <scope>NUCLEOTIDE SEQUENCE [LARGE SCALE GENOMIC DNA]</scope>
    <source>
        <strain evidence="9 10">BOTRYCO-2</strain>
    </source>
</reference>
<protein>
    <recommendedName>
        <fullName evidence="2">Single-stranded-DNA-specific exonuclease RecJ</fullName>
    </recommendedName>
</protein>
<accession>A0A2P2E846</accession>
<feature type="domain" description="DDH" evidence="6">
    <location>
        <begin position="99"/>
        <end position="224"/>
    </location>
</feature>
<dbReference type="InterPro" id="IPR051673">
    <property type="entry name" value="SSDNA_exonuclease_RecJ"/>
</dbReference>
<evidence type="ECO:0000256" key="1">
    <source>
        <dbReference type="ARBA" id="ARBA00005915"/>
    </source>
</evidence>
<gene>
    <name evidence="9" type="primary">recJ</name>
    <name evidence="9" type="ORF">PbB2_00898</name>
</gene>
<evidence type="ECO:0000313" key="10">
    <source>
        <dbReference type="Proteomes" id="UP000245086"/>
    </source>
</evidence>
<proteinExistence type="inferred from homology"/>
<evidence type="ECO:0000259" key="6">
    <source>
        <dbReference type="Pfam" id="PF01368"/>
    </source>
</evidence>
<keyword evidence="5 9" id="KW-0269">Exonuclease</keyword>
<feature type="domain" description="RecJ OB" evidence="8">
    <location>
        <begin position="487"/>
        <end position="594"/>
    </location>
</feature>
<dbReference type="Pfam" id="PF02272">
    <property type="entry name" value="DHHA1"/>
    <property type="match status" value="1"/>
</dbReference>
<dbReference type="OrthoDB" id="9809852at2"/>
<evidence type="ECO:0000313" key="9">
    <source>
        <dbReference type="EMBL" id="GBF57233.1"/>
    </source>
</evidence>
<dbReference type="SUPFAM" id="SSF64182">
    <property type="entry name" value="DHH phosphoesterases"/>
    <property type="match status" value="1"/>
</dbReference>
<dbReference type="GO" id="GO:0003676">
    <property type="term" value="F:nucleic acid binding"/>
    <property type="evidence" value="ECO:0007669"/>
    <property type="project" value="InterPro"/>
</dbReference>
<dbReference type="Pfam" id="PF17768">
    <property type="entry name" value="RecJ_OB"/>
    <property type="match status" value="1"/>
</dbReference>
<dbReference type="Proteomes" id="UP000245086">
    <property type="component" value="Unassembled WGS sequence"/>
</dbReference>
<feature type="domain" description="DHHA1" evidence="7">
    <location>
        <begin position="380"/>
        <end position="457"/>
    </location>
</feature>
<evidence type="ECO:0000256" key="4">
    <source>
        <dbReference type="ARBA" id="ARBA00022801"/>
    </source>
</evidence>
<dbReference type="InterPro" id="IPR004610">
    <property type="entry name" value="RecJ"/>
</dbReference>
<dbReference type="InterPro" id="IPR003156">
    <property type="entry name" value="DHHA1_dom"/>
</dbReference>
<evidence type="ECO:0000259" key="8">
    <source>
        <dbReference type="Pfam" id="PF17768"/>
    </source>
</evidence>
<dbReference type="AlphaFoldDB" id="A0A2P2E846"/>
<keyword evidence="3" id="KW-0540">Nuclease</keyword>
<name>A0A2P2E846_9PROT</name>
<dbReference type="Gene3D" id="3.10.310.30">
    <property type="match status" value="1"/>
</dbReference>
<evidence type="ECO:0000256" key="3">
    <source>
        <dbReference type="ARBA" id="ARBA00022722"/>
    </source>
</evidence>
<dbReference type="InterPro" id="IPR001667">
    <property type="entry name" value="DDH_dom"/>
</dbReference>
<dbReference type="EMBL" id="BFBR01000002">
    <property type="protein sequence ID" value="GBF57233.1"/>
    <property type="molecule type" value="Genomic_DNA"/>
</dbReference>
<dbReference type="GO" id="GO:0006310">
    <property type="term" value="P:DNA recombination"/>
    <property type="evidence" value="ECO:0007669"/>
    <property type="project" value="InterPro"/>
</dbReference>
<dbReference type="GO" id="GO:0006281">
    <property type="term" value="P:DNA repair"/>
    <property type="evidence" value="ECO:0007669"/>
    <property type="project" value="InterPro"/>
</dbReference>
<dbReference type="Pfam" id="PF01368">
    <property type="entry name" value="DHH"/>
    <property type="match status" value="1"/>
</dbReference>
<dbReference type="PANTHER" id="PTHR30255">
    <property type="entry name" value="SINGLE-STRANDED-DNA-SPECIFIC EXONUCLEASE RECJ"/>
    <property type="match status" value="1"/>
</dbReference>
<comment type="caution">
    <text evidence="9">The sequence shown here is derived from an EMBL/GenBank/DDBJ whole genome shotgun (WGS) entry which is preliminary data.</text>
</comment>
<keyword evidence="4" id="KW-0378">Hydrolase</keyword>
<organism evidence="9 10">
    <name type="scientific">Candidatus Phycosocius bacilliformis</name>
    <dbReference type="NCBI Taxonomy" id="1445552"/>
    <lineage>
        <taxon>Bacteria</taxon>
        <taxon>Pseudomonadati</taxon>
        <taxon>Pseudomonadota</taxon>
        <taxon>Alphaproteobacteria</taxon>
        <taxon>Caulobacterales</taxon>
        <taxon>Caulobacterales incertae sedis</taxon>
        <taxon>Candidatus Phycosocius</taxon>
    </lineage>
</organism>
<evidence type="ECO:0000256" key="5">
    <source>
        <dbReference type="ARBA" id="ARBA00022839"/>
    </source>
</evidence>
<evidence type="ECO:0000256" key="2">
    <source>
        <dbReference type="ARBA" id="ARBA00019841"/>
    </source>
</evidence>
<comment type="similarity">
    <text evidence="1">Belongs to the RecJ family.</text>
</comment>
<sequence length="601" mass="63011">MDGGSFLNIESSLSGRRWVQRLPHGAGPQDIGQVEEALRRQGLDPVVAKLLAARGATADNAKRILEPRLKTELPEPLSLHDMDKAVGAILDAVRNTRSITILADYDVDGGTSGALLLAWFNAVGARASVFVPDRIHDGYGPSPRIVNKIKDQGTDLLITVDCGAAAYAALEEAHRIGLDVVVFDHHLMHGPPPAALAVVNPNRLDDRSGLGHLTAAGVVFVALVALNRAAREAGLWRDRPEFDLLSRLDLAALGTICDVAPLTGLNRALVAQGLKVQERLSNPGLAALAQSAKLKDPGSVYAAGWVFGPRLNAGGRVGDSSLAVRILSTQDPVEAGSLAEELERLNAERRAIEANVLEEAIVRVERGEAGRLDGPLLMLGAPGWHPGIIGIVAGRLKDRFHRPVIVVGSADPDDPIAKGSGRSVAGVNLGAAVSAAAGEGLLLAGGGHAMAAGLTTRFADLAHVHADLARRLSAEADAAGLRQDLAIDALLGVAAANWDLLGLMTQVGPYGAGWPDPVFAFANVRPFAAAPVGGNHVRVMLEDETGARIKAICFRALNTPLGDALMGRGRLHVVVRLKKDDWRGGDAVDCEIIDASPASEQ</sequence>